<evidence type="ECO:0000313" key="2">
    <source>
        <dbReference type="Proteomes" id="UP000635726"/>
    </source>
</evidence>
<gene>
    <name evidence="1" type="ORF">GCM10008939_06380</name>
</gene>
<sequence length="59" mass="6619">MTGKVHPEPFEGEQHVIEIWKNDALLSFLGPVCWPASPEQLGLLGVFTIRQAADVLYLR</sequence>
<dbReference type="EMBL" id="BMOE01000001">
    <property type="protein sequence ID" value="GGJ65202.1"/>
    <property type="molecule type" value="Genomic_DNA"/>
</dbReference>
<dbReference type="AlphaFoldDB" id="A0A917ULA5"/>
<keyword evidence="2" id="KW-1185">Reference proteome</keyword>
<reference evidence="1" key="2">
    <citation type="submission" date="2020-09" db="EMBL/GenBank/DDBJ databases">
        <authorList>
            <person name="Sun Q."/>
            <person name="Ohkuma M."/>
        </authorList>
    </citation>
    <scope>NUCLEOTIDE SEQUENCE</scope>
    <source>
        <strain evidence="1">JCM 14371</strain>
    </source>
</reference>
<protein>
    <submittedName>
        <fullName evidence="1">Uncharacterized protein</fullName>
    </submittedName>
</protein>
<dbReference type="Proteomes" id="UP000635726">
    <property type="component" value="Unassembled WGS sequence"/>
</dbReference>
<reference evidence="1" key="1">
    <citation type="journal article" date="2014" name="Int. J. Syst. Evol. Microbiol.">
        <title>Complete genome sequence of Corynebacterium casei LMG S-19264T (=DSM 44701T), isolated from a smear-ripened cheese.</title>
        <authorList>
            <consortium name="US DOE Joint Genome Institute (JGI-PGF)"/>
            <person name="Walter F."/>
            <person name="Albersmeier A."/>
            <person name="Kalinowski J."/>
            <person name="Ruckert C."/>
        </authorList>
    </citation>
    <scope>NUCLEOTIDE SEQUENCE</scope>
    <source>
        <strain evidence="1">JCM 14371</strain>
    </source>
</reference>
<accession>A0A917ULA5</accession>
<proteinExistence type="predicted"/>
<organism evidence="1 2">
    <name type="scientific">Deinococcus aquiradiocola</name>
    <dbReference type="NCBI Taxonomy" id="393059"/>
    <lineage>
        <taxon>Bacteria</taxon>
        <taxon>Thermotogati</taxon>
        <taxon>Deinococcota</taxon>
        <taxon>Deinococci</taxon>
        <taxon>Deinococcales</taxon>
        <taxon>Deinococcaceae</taxon>
        <taxon>Deinococcus</taxon>
    </lineage>
</organism>
<comment type="caution">
    <text evidence="1">The sequence shown here is derived from an EMBL/GenBank/DDBJ whole genome shotgun (WGS) entry which is preliminary data.</text>
</comment>
<evidence type="ECO:0000313" key="1">
    <source>
        <dbReference type="EMBL" id="GGJ65202.1"/>
    </source>
</evidence>
<name>A0A917ULA5_9DEIO</name>